<proteinExistence type="predicted"/>
<dbReference type="EMBL" id="BAAFSG010000001">
    <property type="protein sequence ID" value="GAB1254560.1"/>
    <property type="molecule type" value="Genomic_DNA"/>
</dbReference>
<sequence>MNGDAPPCATCPRPTELTKRNAEAWAIFSDLDTFGRDLDTMGGLPLNLRLESICGACERSTDQMGMEWRVKEIDRVVTKYRRKEAARRREAEKQ</sequence>
<accession>A0ABQ0E9S7</accession>
<evidence type="ECO:0000313" key="2">
    <source>
        <dbReference type="Proteomes" id="UP001628192"/>
    </source>
</evidence>
<name>A0ABQ0E9S7_9BACT</name>
<evidence type="ECO:0000313" key="1">
    <source>
        <dbReference type="EMBL" id="GAB1254560.1"/>
    </source>
</evidence>
<comment type="caution">
    <text evidence="1">The sequence shown here is derived from an EMBL/GenBank/DDBJ whole genome shotgun (WGS) entry which is preliminary data.</text>
</comment>
<organism evidence="1 2">
    <name type="scientific">Desulfovibrio falkowii</name>
    <dbReference type="NCBI Taxonomy" id="3136602"/>
    <lineage>
        <taxon>Bacteria</taxon>
        <taxon>Pseudomonadati</taxon>
        <taxon>Thermodesulfobacteriota</taxon>
        <taxon>Desulfovibrionia</taxon>
        <taxon>Desulfovibrionales</taxon>
        <taxon>Desulfovibrionaceae</taxon>
        <taxon>Desulfovibrio</taxon>
    </lineage>
</organism>
<reference evidence="1 2" key="1">
    <citation type="journal article" date="2025" name="Int. J. Syst. Evol. Microbiol.">
        <title>Desulfovibrio falkowii sp. nov., Porphyromonas miyakawae sp. nov., Mediterraneibacter flintii sp. nov. and Owariibacterium komagatae gen. nov., sp. nov., isolated from human faeces.</title>
        <authorList>
            <person name="Hamaguchi T."/>
            <person name="Ohara M."/>
            <person name="Hisatomi A."/>
            <person name="Sekiguchi K."/>
            <person name="Takeda J.I."/>
            <person name="Ueyama J."/>
            <person name="Ito M."/>
            <person name="Nishiwaki H."/>
            <person name="Ogi T."/>
            <person name="Hirayama M."/>
            <person name="Ohkuma M."/>
            <person name="Sakamoto M."/>
            <person name="Ohno K."/>
        </authorList>
    </citation>
    <scope>NUCLEOTIDE SEQUENCE [LARGE SCALE GENOMIC DNA]</scope>
    <source>
        <strain evidence="1 2">13CB8C</strain>
    </source>
</reference>
<protein>
    <submittedName>
        <fullName evidence="1">Uncharacterized protein</fullName>
    </submittedName>
</protein>
<keyword evidence="2" id="KW-1185">Reference proteome</keyword>
<dbReference type="Proteomes" id="UP001628192">
    <property type="component" value="Unassembled WGS sequence"/>
</dbReference>
<gene>
    <name evidence="1" type="ORF">Defa_20470</name>
</gene>